<name>A0A9E4KC96_9GAMM</name>
<evidence type="ECO:0000313" key="7">
    <source>
        <dbReference type="EMBL" id="MCG7946484.1"/>
    </source>
</evidence>
<sequence length="458" mass="50170">MIGTLFPLLLAFLGSALAVFNLRVGIWLSVVLLPFSATELMPRQMLGIIGLNPLNVILAATIGSLILSMAIRPASVRLPRVPVIFTVYIGLLFAGAAAGLFYIDMAPSMPVGNGAMQELTPKKYLIEELFKPLIIVVVTTLSAVIVRDDKSARKLVIAIAIALGLLGAVIIGYQLTSGINLSEMASSKSRKMLSWIGMHANDLGHLCNLGFVLMLFSFLGSKSRLTRGLFALSAVLGGTAAALSFSRSAFLGLIVVGSYLLISRRRIMDFVLALIAVAIIILLLPDAFVERATTGIESKDTYAITAGRLDGIWIPLFPEFLDSPLWGHGLSSTLWSDLNRPYFVVGHPHSAYLQILLDFGVLGAFLVAAFWYKMWSIFRTLHRYHYDPFWRAFFEGAMLAVVVILVQGLSGQRFVPWFPHTFVWLAFGVALGMHPIIMRMQKQCDRSIAIGQKAARVK</sequence>
<dbReference type="Proteomes" id="UP000886667">
    <property type="component" value="Unassembled WGS sequence"/>
</dbReference>
<feature type="transmembrane region" description="Helical" evidence="5">
    <location>
        <begin position="45"/>
        <end position="71"/>
    </location>
</feature>
<dbReference type="AlphaFoldDB" id="A0A9E4KC96"/>
<comment type="caution">
    <text evidence="7">The sequence shown here is derived from an EMBL/GenBank/DDBJ whole genome shotgun (WGS) entry which is preliminary data.</text>
</comment>
<comment type="subcellular location">
    <subcellularLocation>
        <location evidence="1">Membrane</location>
        <topology evidence="1">Multi-pass membrane protein</topology>
    </subcellularLocation>
</comment>
<keyword evidence="3 5" id="KW-1133">Transmembrane helix</keyword>
<evidence type="ECO:0000256" key="4">
    <source>
        <dbReference type="ARBA" id="ARBA00023136"/>
    </source>
</evidence>
<feature type="transmembrane region" description="Helical" evidence="5">
    <location>
        <begin position="267"/>
        <end position="289"/>
    </location>
</feature>
<accession>A0A9E4KC96</accession>
<dbReference type="GO" id="GO:0016020">
    <property type="term" value="C:membrane"/>
    <property type="evidence" value="ECO:0007669"/>
    <property type="project" value="UniProtKB-SubCell"/>
</dbReference>
<feature type="transmembrane region" description="Helical" evidence="5">
    <location>
        <begin position="83"/>
        <end position="103"/>
    </location>
</feature>
<keyword evidence="4 5" id="KW-0472">Membrane</keyword>
<protein>
    <submittedName>
        <fullName evidence="7">O-antigen ligase family protein</fullName>
    </submittedName>
</protein>
<proteinExistence type="predicted"/>
<dbReference type="GO" id="GO:0016874">
    <property type="term" value="F:ligase activity"/>
    <property type="evidence" value="ECO:0007669"/>
    <property type="project" value="UniProtKB-KW"/>
</dbReference>
<feature type="transmembrane region" description="Helical" evidence="5">
    <location>
        <begin position="228"/>
        <end position="261"/>
    </location>
</feature>
<feature type="domain" description="O-antigen ligase-related" evidence="6">
    <location>
        <begin position="233"/>
        <end position="367"/>
    </location>
</feature>
<dbReference type="PANTHER" id="PTHR37422">
    <property type="entry name" value="TEICHURONIC ACID BIOSYNTHESIS PROTEIN TUAE"/>
    <property type="match status" value="1"/>
</dbReference>
<feature type="transmembrane region" description="Helical" evidence="5">
    <location>
        <begin position="392"/>
        <end position="411"/>
    </location>
</feature>
<organism evidence="7 8">
    <name type="scientific">Candidatus Thiodiazotropha taylori</name>
    <dbReference type="NCBI Taxonomy" id="2792791"/>
    <lineage>
        <taxon>Bacteria</taxon>
        <taxon>Pseudomonadati</taxon>
        <taxon>Pseudomonadota</taxon>
        <taxon>Gammaproteobacteria</taxon>
        <taxon>Chromatiales</taxon>
        <taxon>Sedimenticolaceae</taxon>
        <taxon>Candidatus Thiodiazotropha</taxon>
    </lineage>
</organism>
<feature type="transmembrane region" description="Helical" evidence="5">
    <location>
        <begin position="129"/>
        <end position="146"/>
    </location>
</feature>
<keyword evidence="7" id="KW-0436">Ligase</keyword>
<feature type="transmembrane region" description="Helical" evidence="5">
    <location>
        <begin position="155"/>
        <end position="175"/>
    </location>
</feature>
<dbReference type="InterPro" id="IPR051533">
    <property type="entry name" value="WaaL-like"/>
</dbReference>
<evidence type="ECO:0000259" key="6">
    <source>
        <dbReference type="Pfam" id="PF04932"/>
    </source>
</evidence>
<feature type="transmembrane region" description="Helical" evidence="5">
    <location>
        <begin position="417"/>
        <end position="437"/>
    </location>
</feature>
<feature type="transmembrane region" description="Helical" evidence="5">
    <location>
        <begin position="195"/>
        <end position="216"/>
    </location>
</feature>
<evidence type="ECO:0000256" key="2">
    <source>
        <dbReference type="ARBA" id="ARBA00022692"/>
    </source>
</evidence>
<gene>
    <name evidence="7" type="ORF">JAZ07_09095</name>
</gene>
<evidence type="ECO:0000313" key="8">
    <source>
        <dbReference type="Proteomes" id="UP000886667"/>
    </source>
</evidence>
<dbReference type="InterPro" id="IPR007016">
    <property type="entry name" value="O-antigen_ligase-rel_domated"/>
</dbReference>
<keyword evidence="2 5" id="KW-0812">Transmembrane</keyword>
<dbReference type="EMBL" id="JAEPCM010000300">
    <property type="protein sequence ID" value="MCG7946484.1"/>
    <property type="molecule type" value="Genomic_DNA"/>
</dbReference>
<reference evidence="7" key="1">
    <citation type="journal article" date="2021" name="Proc. Natl. Acad. Sci. U.S.A.">
        <title>Global biogeography of chemosynthetic symbionts reveals both localized and globally distributed symbiont groups. .</title>
        <authorList>
            <person name="Osvatic J.T."/>
            <person name="Wilkins L.G.E."/>
            <person name="Leibrecht L."/>
            <person name="Leray M."/>
            <person name="Zauner S."/>
            <person name="Polzin J."/>
            <person name="Camacho Y."/>
            <person name="Gros O."/>
            <person name="van Gils J.A."/>
            <person name="Eisen J.A."/>
            <person name="Petersen J.M."/>
            <person name="Yuen B."/>
        </authorList>
    </citation>
    <scope>NUCLEOTIDE SEQUENCE</scope>
    <source>
        <strain evidence="7">MAGclacostrist064TRANS</strain>
    </source>
</reference>
<dbReference type="Pfam" id="PF04932">
    <property type="entry name" value="Wzy_C"/>
    <property type="match status" value="1"/>
</dbReference>
<dbReference type="PANTHER" id="PTHR37422:SF13">
    <property type="entry name" value="LIPOPOLYSACCHARIDE BIOSYNTHESIS PROTEIN PA4999-RELATED"/>
    <property type="match status" value="1"/>
</dbReference>
<feature type="transmembrane region" description="Helical" evidence="5">
    <location>
        <begin position="351"/>
        <end position="372"/>
    </location>
</feature>
<evidence type="ECO:0000256" key="5">
    <source>
        <dbReference type="SAM" id="Phobius"/>
    </source>
</evidence>
<evidence type="ECO:0000256" key="1">
    <source>
        <dbReference type="ARBA" id="ARBA00004141"/>
    </source>
</evidence>
<evidence type="ECO:0000256" key="3">
    <source>
        <dbReference type="ARBA" id="ARBA00022989"/>
    </source>
</evidence>